<feature type="transmembrane region" description="Helical" evidence="5">
    <location>
        <begin position="38"/>
        <end position="58"/>
    </location>
</feature>
<dbReference type="Proteomes" id="UP001158049">
    <property type="component" value="Unassembled WGS sequence"/>
</dbReference>
<name>A0ABY1QA23_9BURK</name>
<dbReference type="PANTHER" id="PTHR32322">
    <property type="entry name" value="INNER MEMBRANE TRANSPORTER"/>
    <property type="match status" value="1"/>
</dbReference>
<dbReference type="PANTHER" id="PTHR32322:SF9">
    <property type="entry name" value="AMINO-ACID METABOLITE EFFLUX PUMP-RELATED"/>
    <property type="match status" value="1"/>
</dbReference>
<sequence length="311" mass="33404">MRQTTLSGRDLLAAGLIVLIWGTNFVAMKIGLRSFTPFQLGAARYLFAMLPLILLVRAPRLHWKWLLLYGMCQGVGQFGLLFLSLRIGMTAALASVLLQTQLFFTALFSFIVLAEKPGKPLLAGLGLAALGLCCFAMNYLLPAAGAAAATTALGFALCLAAASMWAASNIVVRLVQRAAPEFDALSFLVWCSAVPVLPFVGLSLLFDAPETRWQWTAAPWQGWVAVAYLGWVATIFGYTMWTSLIKRHGANRIAPFSLGVPVVGLSSGMLFLGEAITGWQWAGIALIVAALACVLFGGRLARPARAQEPAR</sequence>
<dbReference type="RefSeq" id="WP_283443015.1">
    <property type="nucleotide sequence ID" value="NZ_FXUL01000010.1"/>
</dbReference>
<feature type="domain" description="EamA" evidence="6">
    <location>
        <begin position="12"/>
        <end position="135"/>
    </location>
</feature>
<evidence type="ECO:0000313" key="8">
    <source>
        <dbReference type="Proteomes" id="UP001158049"/>
    </source>
</evidence>
<proteinExistence type="predicted"/>
<feature type="transmembrane region" description="Helical" evidence="5">
    <location>
        <begin position="279"/>
        <end position="301"/>
    </location>
</feature>
<evidence type="ECO:0000259" key="6">
    <source>
        <dbReference type="Pfam" id="PF00892"/>
    </source>
</evidence>
<reference evidence="7 8" key="1">
    <citation type="submission" date="2017-05" db="EMBL/GenBank/DDBJ databases">
        <authorList>
            <person name="Varghese N."/>
            <person name="Submissions S."/>
        </authorList>
    </citation>
    <scope>NUCLEOTIDE SEQUENCE [LARGE SCALE GENOMIC DNA]</scope>
    <source>
        <strain evidence="7 8">DSM 26001</strain>
    </source>
</reference>
<evidence type="ECO:0000256" key="5">
    <source>
        <dbReference type="SAM" id="Phobius"/>
    </source>
</evidence>
<dbReference type="InterPro" id="IPR037185">
    <property type="entry name" value="EmrE-like"/>
</dbReference>
<dbReference type="EMBL" id="FXUL01000010">
    <property type="protein sequence ID" value="SMP65181.1"/>
    <property type="molecule type" value="Genomic_DNA"/>
</dbReference>
<feature type="transmembrane region" description="Helical" evidence="5">
    <location>
        <begin position="12"/>
        <end position="32"/>
    </location>
</feature>
<keyword evidence="4 5" id="KW-0472">Membrane</keyword>
<evidence type="ECO:0000256" key="4">
    <source>
        <dbReference type="ARBA" id="ARBA00023136"/>
    </source>
</evidence>
<feature type="transmembrane region" description="Helical" evidence="5">
    <location>
        <begin position="253"/>
        <end position="273"/>
    </location>
</feature>
<feature type="transmembrane region" description="Helical" evidence="5">
    <location>
        <begin position="65"/>
        <end position="85"/>
    </location>
</feature>
<dbReference type="InterPro" id="IPR000620">
    <property type="entry name" value="EamA_dom"/>
</dbReference>
<gene>
    <name evidence="7" type="ORF">SAMN06295970_110178</name>
</gene>
<keyword evidence="8" id="KW-1185">Reference proteome</keyword>
<comment type="subcellular location">
    <subcellularLocation>
        <location evidence="1">Membrane</location>
        <topology evidence="1">Multi-pass membrane protein</topology>
    </subcellularLocation>
</comment>
<dbReference type="SUPFAM" id="SSF103481">
    <property type="entry name" value="Multidrug resistance efflux transporter EmrE"/>
    <property type="match status" value="2"/>
</dbReference>
<evidence type="ECO:0000256" key="2">
    <source>
        <dbReference type="ARBA" id="ARBA00022692"/>
    </source>
</evidence>
<dbReference type="InterPro" id="IPR050638">
    <property type="entry name" value="AA-Vitamin_Transporters"/>
</dbReference>
<evidence type="ECO:0000313" key="7">
    <source>
        <dbReference type="EMBL" id="SMP65181.1"/>
    </source>
</evidence>
<feature type="transmembrane region" description="Helical" evidence="5">
    <location>
        <begin position="91"/>
        <end position="114"/>
    </location>
</feature>
<feature type="transmembrane region" description="Helical" evidence="5">
    <location>
        <begin position="121"/>
        <end position="141"/>
    </location>
</feature>
<keyword evidence="3 5" id="KW-1133">Transmembrane helix</keyword>
<organism evidence="7 8">
    <name type="scientific">Noviherbaspirillum suwonense</name>
    <dbReference type="NCBI Taxonomy" id="1224511"/>
    <lineage>
        <taxon>Bacteria</taxon>
        <taxon>Pseudomonadati</taxon>
        <taxon>Pseudomonadota</taxon>
        <taxon>Betaproteobacteria</taxon>
        <taxon>Burkholderiales</taxon>
        <taxon>Oxalobacteraceae</taxon>
        <taxon>Noviherbaspirillum</taxon>
    </lineage>
</organism>
<accession>A0ABY1QA23</accession>
<feature type="transmembrane region" description="Helical" evidence="5">
    <location>
        <begin position="184"/>
        <end position="206"/>
    </location>
</feature>
<evidence type="ECO:0000256" key="1">
    <source>
        <dbReference type="ARBA" id="ARBA00004141"/>
    </source>
</evidence>
<protein>
    <submittedName>
        <fullName evidence="7">O-acetylserine/cysteine efflux transporter</fullName>
    </submittedName>
</protein>
<keyword evidence="2 5" id="KW-0812">Transmembrane</keyword>
<feature type="transmembrane region" description="Helical" evidence="5">
    <location>
        <begin position="218"/>
        <end position="241"/>
    </location>
</feature>
<evidence type="ECO:0000256" key="3">
    <source>
        <dbReference type="ARBA" id="ARBA00022989"/>
    </source>
</evidence>
<comment type="caution">
    <text evidence="7">The sequence shown here is derived from an EMBL/GenBank/DDBJ whole genome shotgun (WGS) entry which is preliminary data.</text>
</comment>
<feature type="transmembrane region" description="Helical" evidence="5">
    <location>
        <begin position="147"/>
        <end position="172"/>
    </location>
</feature>
<dbReference type="Pfam" id="PF00892">
    <property type="entry name" value="EamA"/>
    <property type="match status" value="2"/>
</dbReference>
<feature type="domain" description="EamA" evidence="6">
    <location>
        <begin position="153"/>
        <end position="295"/>
    </location>
</feature>